<dbReference type="AlphaFoldDB" id="Q2RNK6"/>
<dbReference type="Gene3D" id="1.25.40.10">
    <property type="entry name" value="Tetratricopeptide repeat domain"/>
    <property type="match status" value="1"/>
</dbReference>
<proteinExistence type="predicted"/>
<sequence length="117" mass="12406">MTRLLSLLALLAVTTPAFALFAMTVPVEDARREAIAAEDRGDQSQALAIWRSLADKGDDEAEYQLGQHLTRGPASTAERIEGAHWLTRAASRGHQGALDALSALAAGTAPVTLSARR</sequence>
<feature type="signal peptide" evidence="1">
    <location>
        <begin position="1"/>
        <end position="19"/>
    </location>
</feature>
<accession>Q2RNK6</accession>
<dbReference type="EnsemblBacteria" id="ABC24289">
    <property type="protein sequence ID" value="ABC24289"/>
    <property type="gene ID" value="Rru_A3495"/>
</dbReference>
<evidence type="ECO:0008006" key="4">
    <source>
        <dbReference type="Google" id="ProtNLM"/>
    </source>
</evidence>
<feature type="chain" id="PRO_5004214811" description="Sel1 repeat family protein" evidence="1">
    <location>
        <begin position="20"/>
        <end position="117"/>
    </location>
</feature>
<dbReference type="HOGENOM" id="CLU_2083060_0_0_5"/>
<evidence type="ECO:0000313" key="2">
    <source>
        <dbReference type="EMBL" id="ABC24289.1"/>
    </source>
</evidence>
<dbReference type="KEGG" id="rru:Rru_A3495"/>
<dbReference type="RefSeq" id="WP_011391242.1">
    <property type="nucleotide sequence ID" value="NC_007643.1"/>
</dbReference>
<dbReference type="InterPro" id="IPR011990">
    <property type="entry name" value="TPR-like_helical_dom_sf"/>
</dbReference>
<keyword evidence="3" id="KW-1185">Reference proteome</keyword>
<dbReference type="Proteomes" id="UP000001929">
    <property type="component" value="Chromosome"/>
</dbReference>
<reference evidence="2 3" key="1">
    <citation type="journal article" date="2011" name="Stand. Genomic Sci.">
        <title>Complete genome sequence of Rhodospirillum rubrum type strain (S1).</title>
        <authorList>
            <person name="Munk A.C."/>
            <person name="Copeland A."/>
            <person name="Lucas S."/>
            <person name="Lapidus A."/>
            <person name="Del Rio T.G."/>
            <person name="Barry K."/>
            <person name="Detter J.C."/>
            <person name="Hammon N."/>
            <person name="Israni S."/>
            <person name="Pitluck S."/>
            <person name="Brettin T."/>
            <person name="Bruce D."/>
            <person name="Han C."/>
            <person name="Tapia R."/>
            <person name="Gilna P."/>
            <person name="Schmutz J."/>
            <person name="Larimer F."/>
            <person name="Land M."/>
            <person name="Kyrpides N.C."/>
            <person name="Mavromatis K."/>
            <person name="Richardson P."/>
            <person name="Rohde M."/>
            <person name="Goker M."/>
            <person name="Klenk H.P."/>
            <person name="Zhang Y."/>
            <person name="Roberts G.P."/>
            <person name="Reslewic S."/>
            <person name="Schwartz D.C."/>
        </authorList>
    </citation>
    <scope>NUCLEOTIDE SEQUENCE [LARGE SCALE GENOMIC DNA]</scope>
    <source>
        <strain evidence="3">ATCC 11170 / ATH 1.1.1 / DSM 467 / LMG 4362 / NCIMB 8255 / S1</strain>
    </source>
</reference>
<gene>
    <name evidence="2" type="ordered locus">Rru_A3495</name>
</gene>
<dbReference type="SUPFAM" id="SSF81901">
    <property type="entry name" value="HCP-like"/>
    <property type="match status" value="1"/>
</dbReference>
<name>Q2RNK6_RHORT</name>
<dbReference type="PATRIC" id="fig|269796.9.peg.3612"/>
<organism evidence="2 3">
    <name type="scientific">Rhodospirillum rubrum (strain ATCC 11170 / ATH 1.1.1 / DSM 467 / LMG 4362 / NCIMB 8255 / S1)</name>
    <dbReference type="NCBI Taxonomy" id="269796"/>
    <lineage>
        <taxon>Bacteria</taxon>
        <taxon>Pseudomonadati</taxon>
        <taxon>Pseudomonadota</taxon>
        <taxon>Alphaproteobacteria</taxon>
        <taxon>Rhodospirillales</taxon>
        <taxon>Rhodospirillaceae</taxon>
        <taxon>Rhodospirillum</taxon>
    </lineage>
</organism>
<protein>
    <recommendedName>
        <fullName evidence="4">Sel1 repeat family protein</fullName>
    </recommendedName>
</protein>
<evidence type="ECO:0000313" key="3">
    <source>
        <dbReference type="Proteomes" id="UP000001929"/>
    </source>
</evidence>
<dbReference type="EMBL" id="CP000230">
    <property type="protein sequence ID" value="ABC24289.1"/>
    <property type="molecule type" value="Genomic_DNA"/>
</dbReference>
<evidence type="ECO:0000256" key="1">
    <source>
        <dbReference type="SAM" id="SignalP"/>
    </source>
</evidence>
<keyword evidence="1" id="KW-0732">Signal</keyword>